<dbReference type="EMBL" id="JAHXDN010000007">
    <property type="protein sequence ID" value="MBW4710330.1"/>
    <property type="molecule type" value="Genomic_DNA"/>
</dbReference>
<dbReference type="PANTHER" id="PTHR38599">
    <property type="entry name" value="CUPIN DOMAIN PROTEIN (AFU_ORTHOLOGUE AFUA_3G13620)"/>
    <property type="match status" value="1"/>
</dbReference>
<evidence type="ECO:0000313" key="3">
    <source>
        <dbReference type="Proteomes" id="UP001138661"/>
    </source>
</evidence>
<accession>A0A9X1FY84</accession>
<evidence type="ECO:0000313" key="2">
    <source>
        <dbReference type="EMBL" id="MBW4710330.1"/>
    </source>
</evidence>
<proteinExistence type="predicted"/>
<keyword evidence="3" id="KW-1185">Reference proteome</keyword>
<evidence type="ECO:0000259" key="1">
    <source>
        <dbReference type="Pfam" id="PF07883"/>
    </source>
</evidence>
<dbReference type="Proteomes" id="UP001138661">
    <property type="component" value="Unassembled WGS sequence"/>
</dbReference>
<protein>
    <submittedName>
        <fullName evidence="2">Cupin domain-containing protein</fullName>
    </submittedName>
</protein>
<dbReference type="RefSeq" id="WP_219506746.1">
    <property type="nucleotide sequence ID" value="NZ_JAHXDN010000007.1"/>
</dbReference>
<organism evidence="2 3">
    <name type="scientific">Roseobacter insulae</name>
    <dbReference type="NCBI Taxonomy" id="2859783"/>
    <lineage>
        <taxon>Bacteria</taxon>
        <taxon>Pseudomonadati</taxon>
        <taxon>Pseudomonadota</taxon>
        <taxon>Alphaproteobacteria</taxon>
        <taxon>Rhodobacterales</taxon>
        <taxon>Roseobacteraceae</taxon>
        <taxon>Roseobacter</taxon>
    </lineage>
</organism>
<comment type="caution">
    <text evidence="2">The sequence shown here is derived from an EMBL/GenBank/DDBJ whole genome shotgun (WGS) entry which is preliminary data.</text>
</comment>
<dbReference type="InterPro" id="IPR013096">
    <property type="entry name" value="Cupin_2"/>
</dbReference>
<name>A0A9X1FY84_9RHOB</name>
<gene>
    <name evidence="2" type="ORF">KX928_21280</name>
</gene>
<dbReference type="PANTHER" id="PTHR38599:SF1">
    <property type="entry name" value="CUPIN DOMAIN PROTEIN (AFU_ORTHOLOGUE AFUA_3G13620)"/>
    <property type="match status" value="1"/>
</dbReference>
<sequence length="241" mass="25671">MRSADIAKIVMLSLAVGTAAIGTATSLDAMQNIRTETVTLLTAQFDPREVVKIEGGDFHFAPGQVAPVHRHHAPAVGYVAKGHILYQVEGGQPVILSEGEAFYEPTDHRILRFDNASATHEAIFVDFNFQQAGEPFIDFEQSPAEHIDRRAFETAAGFVKTVSSVHVAEITIAADDLVIPDAGALLVAYVAEGVVEVRTDGAMPAAYSAGDSIALGDVTKEVVLANPSATTRSKLIIFSAR</sequence>
<reference evidence="2" key="1">
    <citation type="submission" date="2021-07" db="EMBL/GenBank/DDBJ databases">
        <title>Roseobacter insulae sp. nov., isolated from a tidal flat.</title>
        <authorList>
            <person name="Park S."/>
            <person name="Yoon J.-H."/>
        </authorList>
    </citation>
    <scope>NUCLEOTIDE SEQUENCE</scope>
    <source>
        <strain evidence="2">YSTF-M11</strain>
    </source>
</reference>
<dbReference type="Pfam" id="PF07883">
    <property type="entry name" value="Cupin_2"/>
    <property type="match status" value="1"/>
</dbReference>
<feature type="domain" description="Cupin type-2" evidence="1">
    <location>
        <begin position="58"/>
        <end position="124"/>
    </location>
</feature>
<dbReference type="AlphaFoldDB" id="A0A9X1FY84"/>